<keyword evidence="2" id="KW-0812">Transmembrane</keyword>
<protein>
    <submittedName>
        <fullName evidence="4">DUF11 domain-containing protein</fullName>
    </submittedName>
</protein>
<dbReference type="NCBIfam" id="TIGR01451">
    <property type="entry name" value="B_ant_repeat"/>
    <property type="match status" value="1"/>
</dbReference>
<name>A0A7K2IMY3_9ACTN</name>
<keyword evidence="2" id="KW-0472">Membrane</keyword>
<dbReference type="GO" id="GO:0005975">
    <property type="term" value="P:carbohydrate metabolic process"/>
    <property type="evidence" value="ECO:0007669"/>
    <property type="project" value="UniProtKB-ARBA"/>
</dbReference>
<dbReference type="AlphaFoldDB" id="A0A7K2IMY3"/>
<dbReference type="Gene3D" id="2.60.40.10">
    <property type="entry name" value="Immunoglobulins"/>
    <property type="match status" value="1"/>
</dbReference>
<proteinExistence type="predicted"/>
<dbReference type="RefSeq" id="WP_161110181.1">
    <property type="nucleotide sequence ID" value="NZ_JBEYHW010000019.1"/>
</dbReference>
<evidence type="ECO:0000256" key="1">
    <source>
        <dbReference type="SAM" id="MobiDB-lite"/>
    </source>
</evidence>
<feature type="compositionally biased region" description="Basic and acidic residues" evidence="1">
    <location>
        <begin position="185"/>
        <end position="199"/>
    </location>
</feature>
<evidence type="ECO:0000313" key="5">
    <source>
        <dbReference type="Proteomes" id="UP000467124"/>
    </source>
</evidence>
<dbReference type="EMBL" id="WWHY01000001">
    <property type="protein sequence ID" value="MYR31197.1"/>
    <property type="molecule type" value="Genomic_DNA"/>
</dbReference>
<feature type="transmembrane region" description="Helical" evidence="2">
    <location>
        <begin position="156"/>
        <end position="177"/>
    </location>
</feature>
<sequence>MAVPATMSAVALAALIALPGQPIPEEEGPVPGAGDLHITVTDEAEDRLSPGDRVEYTVKVRNSGGEALPEARITSFLPDSMRYVEAAPEGVETGRATWERPLEAGERATLTMTAEVVAVPERGARPVSTVCLAPSAEAALVSCASSVHHVPRQIPLMWIAAALGAALILAVAAGGLLRLRSVRRPRPEPEPEPSAEHGPGEVPDIHAFPGRASVHHLDAHR</sequence>
<dbReference type="Pfam" id="PF01345">
    <property type="entry name" value="DUF11"/>
    <property type="match status" value="1"/>
</dbReference>
<accession>A0A7K2IMY3</accession>
<evidence type="ECO:0000256" key="2">
    <source>
        <dbReference type="SAM" id="Phobius"/>
    </source>
</evidence>
<dbReference type="InterPro" id="IPR001434">
    <property type="entry name" value="OmcB-like_DUF11"/>
</dbReference>
<dbReference type="InterPro" id="IPR013783">
    <property type="entry name" value="Ig-like_fold"/>
</dbReference>
<organism evidence="4 5">
    <name type="scientific">Nocardiopsis alba</name>
    <dbReference type="NCBI Taxonomy" id="53437"/>
    <lineage>
        <taxon>Bacteria</taxon>
        <taxon>Bacillati</taxon>
        <taxon>Actinomycetota</taxon>
        <taxon>Actinomycetes</taxon>
        <taxon>Streptosporangiales</taxon>
        <taxon>Nocardiopsidaceae</taxon>
        <taxon>Nocardiopsis</taxon>
    </lineage>
</organism>
<dbReference type="Proteomes" id="UP000467124">
    <property type="component" value="Unassembled WGS sequence"/>
</dbReference>
<reference evidence="4 5" key="1">
    <citation type="journal article" date="2019" name="Nat. Commun.">
        <title>The antimicrobial potential of Streptomyces from insect microbiomes.</title>
        <authorList>
            <person name="Chevrette M.G."/>
            <person name="Carlson C.M."/>
            <person name="Ortega H.E."/>
            <person name="Thomas C."/>
            <person name="Ananiev G.E."/>
            <person name="Barns K.J."/>
            <person name="Book A.J."/>
            <person name="Cagnazzo J."/>
            <person name="Carlos C."/>
            <person name="Flanigan W."/>
            <person name="Grubbs K.J."/>
            <person name="Horn H.A."/>
            <person name="Hoffmann F.M."/>
            <person name="Klassen J.L."/>
            <person name="Knack J.J."/>
            <person name="Lewin G.R."/>
            <person name="McDonald B.R."/>
            <person name="Muller L."/>
            <person name="Melo W.G.P."/>
            <person name="Pinto-Tomas A.A."/>
            <person name="Schmitz A."/>
            <person name="Wendt-Pienkowski E."/>
            <person name="Wildman S."/>
            <person name="Zhao M."/>
            <person name="Zhang F."/>
            <person name="Bugni T.S."/>
            <person name="Andes D.R."/>
            <person name="Pupo M.T."/>
            <person name="Currie C.R."/>
        </authorList>
    </citation>
    <scope>NUCLEOTIDE SEQUENCE [LARGE SCALE GENOMIC DNA]</scope>
    <source>
        <strain evidence="4 5">SID5840</strain>
    </source>
</reference>
<keyword evidence="2" id="KW-1133">Transmembrane helix</keyword>
<evidence type="ECO:0000313" key="4">
    <source>
        <dbReference type="EMBL" id="MYR31197.1"/>
    </source>
</evidence>
<evidence type="ECO:0000259" key="3">
    <source>
        <dbReference type="Pfam" id="PF01345"/>
    </source>
</evidence>
<gene>
    <name evidence="4" type="ORF">GTW20_02640</name>
</gene>
<feature type="region of interest" description="Disordered" evidence="1">
    <location>
        <begin position="184"/>
        <end position="221"/>
    </location>
</feature>
<feature type="domain" description="DUF11" evidence="3">
    <location>
        <begin position="35"/>
        <end position="117"/>
    </location>
</feature>
<dbReference type="InterPro" id="IPR047589">
    <property type="entry name" value="DUF11_rpt"/>
</dbReference>
<comment type="caution">
    <text evidence="4">The sequence shown here is derived from an EMBL/GenBank/DDBJ whole genome shotgun (WGS) entry which is preliminary data.</text>
</comment>